<dbReference type="RefSeq" id="WP_009035448.1">
    <property type="nucleotide sequence ID" value="NZ_ALWO02000054.1"/>
</dbReference>
<keyword evidence="19" id="KW-1185">Reference proteome</keyword>
<feature type="domain" description="TonB-dependent receptor-like beta-barrel" evidence="16">
    <location>
        <begin position="317"/>
        <end position="783"/>
    </location>
</feature>
<dbReference type="PANTHER" id="PTHR32552:SF68">
    <property type="entry name" value="FERRICHROME OUTER MEMBRANE TRANSPORTER_PHAGE RECEPTOR"/>
    <property type="match status" value="1"/>
</dbReference>
<dbReference type="PROSITE" id="PS52016">
    <property type="entry name" value="TONB_DEPENDENT_REC_3"/>
    <property type="match status" value="1"/>
</dbReference>
<reference evidence="18 19" key="1">
    <citation type="journal article" date="2013" name="Genome Announc.">
        <title>Draft Genome Sequence of Indibacter alkaliphilus Strain LW1T, Isolated from Lonar Lake, a Haloalkaline Lake in the Buldana District of Maharashtra, India.</title>
        <authorList>
            <person name="Singh A."/>
            <person name="Kumar Jangir P."/>
            <person name="Sharma R."/>
            <person name="Singh A."/>
            <person name="Kumar Pinnaka A."/>
            <person name="Shivaji S."/>
        </authorList>
    </citation>
    <scope>NUCLEOTIDE SEQUENCE [LARGE SCALE GENOMIC DNA]</scope>
    <source>
        <strain evidence="19">CCUG 57479 / KCTC 22604 / LW1</strain>
    </source>
</reference>
<dbReference type="SUPFAM" id="SSF56935">
    <property type="entry name" value="Porins"/>
    <property type="match status" value="1"/>
</dbReference>
<comment type="similarity">
    <text evidence="2 14 15">Belongs to the TonB-dependent receptor family.</text>
</comment>
<evidence type="ECO:0000259" key="16">
    <source>
        <dbReference type="Pfam" id="PF00593"/>
    </source>
</evidence>
<dbReference type="GO" id="GO:0038023">
    <property type="term" value="F:signaling receptor activity"/>
    <property type="evidence" value="ECO:0007669"/>
    <property type="project" value="InterPro"/>
</dbReference>
<dbReference type="NCBIfam" id="TIGR01783">
    <property type="entry name" value="TonB-siderophor"/>
    <property type="match status" value="1"/>
</dbReference>
<dbReference type="OrthoDB" id="9758472at2"/>
<dbReference type="Pfam" id="PF00593">
    <property type="entry name" value="TonB_dep_Rec_b-barrel"/>
    <property type="match status" value="1"/>
</dbReference>
<dbReference type="InterPro" id="IPR000531">
    <property type="entry name" value="Beta-barrel_TonB"/>
</dbReference>
<dbReference type="Gene3D" id="2.40.170.20">
    <property type="entry name" value="TonB-dependent receptor, beta-barrel domain"/>
    <property type="match status" value="1"/>
</dbReference>
<evidence type="ECO:0000256" key="8">
    <source>
        <dbReference type="ARBA" id="ARBA00023004"/>
    </source>
</evidence>
<dbReference type="InterPro" id="IPR039426">
    <property type="entry name" value="TonB-dep_rcpt-like"/>
</dbReference>
<evidence type="ECO:0000256" key="10">
    <source>
        <dbReference type="ARBA" id="ARBA00023077"/>
    </source>
</evidence>
<dbReference type="SUPFAM" id="SSF49464">
    <property type="entry name" value="Carboxypeptidase regulatory domain-like"/>
    <property type="match status" value="1"/>
</dbReference>
<evidence type="ECO:0000256" key="14">
    <source>
        <dbReference type="PROSITE-ProRule" id="PRU01360"/>
    </source>
</evidence>
<sequence length="814" mass="92322">MKNTLLYLLLWSNFLGVINPLLANETNTIHGTVLNLEGEPLPGIMVWVKEFQIGTVTDQNGEYEIQVTSSKDFHINFRGLGYTSKTISWNEVGSDGKFRLDVILDAKDHALQEILILGRKETTYINSYSFMGAKTASRVMDIPQTISSVTKELIEDRQAFQITELAGNLAGVNQYSAYDDFTIRGFRNGWESGFRLVNGLRSGYGYGTSFFRVPLTVNLESIEVLKGPGATLFGDVSPGGTINLVTKKPLEENRTALKFSAGRFNTLRTTFDATGPLNEEGTLLYRLNIGYEDSKTFRDVNHRKSLMVAPTVTFMPTDKTTFNSEIVYSSFDGYLDRGMGIRGGDLFGLPRSFSISQPSDYFRVNDISLNASLNHKFSDRLSLNAGYMKFVYHEDLAEHRTLGTYQDAPANTVMNIRYMEKKIHETTDNLTLYLNYENEIGLTKHQWLAGMDYAQFATDKKGHQWEARTKSVNGEAIPLTFDLDNPSYELRDPSNYLRLPIAPFFIDYLNTGYHTTGLYLQDKVQFGSKLQMMLGLRHERFSEQRRFDQEDEQILQSATLPRIGLTYRFKPNVNFFVGYNQGFRPLPPQYIRNPENFGAEKPFRPESSFQMETGVKAEFFKRQLFSTLSLYHIRRENILAQTGQVTSGGNPVMRQIGGISSTGIETEWAGNILPNLSLSANYAFNVTEVLHSDIESEIGMNAPNAPKHSAGAWLKHRFNSGSLEGFGWGLGFTHVGERRMENRVQDVQTGERIWDYWPSYSLVDLSLFYQVDKFKISLNANNLLDTYYFVGGYDHLRAFPGSPRMLLTGFSYTF</sequence>
<keyword evidence="8" id="KW-0408">Iron</keyword>
<evidence type="ECO:0000256" key="5">
    <source>
        <dbReference type="ARBA" id="ARBA00022496"/>
    </source>
</evidence>
<evidence type="ECO:0000256" key="12">
    <source>
        <dbReference type="ARBA" id="ARBA00023170"/>
    </source>
</evidence>
<keyword evidence="10 15" id="KW-0798">TonB box</keyword>
<keyword evidence="9" id="KW-0406">Ion transport</keyword>
<evidence type="ECO:0000259" key="17">
    <source>
        <dbReference type="Pfam" id="PF07715"/>
    </source>
</evidence>
<feature type="domain" description="TonB-dependent receptor plug" evidence="17">
    <location>
        <begin position="139"/>
        <end position="241"/>
    </location>
</feature>
<dbReference type="Gene3D" id="2.170.130.10">
    <property type="entry name" value="TonB-dependent receptor, plug domain"/>
    <property type="match status" value="1"/>
</dbReference>
<dbReference type="AlphaFoldDB" id="S2CY87"/>
<evidence type="ECO:0000256" key="3">
    <source>
        <dbReference type="ARBA" id="ARBA00022448"/>
    </source>
</evidence>
<dbReference type="GO" id="GO:0009279">
    <property type="term" value="C:cell outer membrane"/>
    <property type="evidence" value="ECO:0007669"/>
    <property type="project" value="UniProtKB-SubCell"/>
</dbReference>
<dbReference type="Pfam" id="PF13715">
    <property type="entry name" value="CarbopepD_reg_2"/>
    <property type="match status" value="1"/>
</dbReference>
<dbReference type="EMBL" id="ALWO02000054">
    <property type="protein sequence ID" value="EOZ91539.1"/>
    <property type="molecule type" value="Genomic_DNA"/>
</dbReference>
<dbReference type="InterPro" id="IPR010105">
    <property type="entry name" value="TonB_sidphr_rcpt"/>
</dbReference>
<keyword evidence="7" id="KW-0732">Signal</keyword>
<dbReference type="InterPro" id="IPR037066">
    <property type="entry name" value="Plug_dom_sf"/>
</dbReference>
<organism evidence="18 19">
    <name type="scientific">Indibacter alkaliphilus (strain CCUG 57479 / KCTC 22604 / LW1)</name>
    <dbReference type="NCBI Taxonomy" id="1189612"/>
    <lineage>
        <taxon>Bacteria</taxon>
        <taxon>Pseudomonadati</taxon>
        <taxon>Bacteroidota</taxon>
        <taxon>Cytophagia</taxon>
        <taxon>Cytophagales</taxon>
        <taxon>Cyclobacteriaceae</taxon>
    </lineage>
</organism>
<comment type="caution">
    <text evidence="18">The sequence shown here is derived from an EMBL/GenBank/DDBJ whole genome shotgun (WGS) entry which is preliminary data.</text>
</comment>
<keyword evidence="6 14" id="KW-0812">Transmembrane</keyword>
<keyword evidence="3 14" id="KW-0813">Transport</keyword>
<dbReference type="InterPro" id="IPR008969">
    <property type="entry name" value="CarboxyPept-like_regulatory"/>
</dbReference>
<dbReference type="InterPro" id="IPR012910">
    <property type="entry name" value="Plug_dom"/>
</dbReference>
<keyword evidence="13 14" id="KW-0998">Cell outer membrane</keyword>
<evidence type="ECO:0000256" key="9">
    <source>
        <dbReference type="ARBA" id="ARBA00023065"/>
    </source>
</evidence>
<evidence type="ECO:0000313" key="18">
    <source>
        <dbReference type="EMBL" id="EOZ91539.1"/>
    </source>
</evidence>
<keyword evidence="5" id="KW-0410">Iron transport</keyword>
<dbReference type="PANTHER" id="PTHR32552">
    <property type="entry name" value="FERRICHROME IRON RECEPTOR-RELATED"/>
    <property type="match status" value="1"/>
</dbReference>
<dbReference type="Proteomes" id="UP000006073">
    <property type="component" value="Unassembled WGS sequence"/>
</dbReference>
<dbReference type="CDD" id="cd01347">
    <property type="entry name" value="ligand_gated_channel"/>
    <property type="match status" value="1"/>
</dbReference>
<dbReference type="STRING" id="1189612.A33Q_4607"/>
<keyword evidence="12 18" id="KW-0675">Receptor</keyword>
<keyword evidence="11 14" id="KW-0472">Membrane</keyword>
<gene>
    <name evidence="18" type="ORF">A33Q_4607</name>
</gene>
<proteinExistence type="inferred from homology"/>
<dbReference type="GO" id="GO:0015891">
    <property type="term" value="P:siderophore transport"/>
    <property type="evidence" value="ECO:0007669"/>
    <property type="project" value="InterPro"/>
</dbReference>
<keyword evidence="4 14" id="KW-1134">Transmembrane beta strand</keyword>
<dbReference type="Pfam" id="PF07715">
    <property type="entry name" value="Plug"/>
    <property type="match status" value="1"/>
</dbReference>
<protein>
    <submittedName>
        <fullName evidence="18">Ferrichrome-iron receptor</fullName>
    </submittedName>
</protein>
<evidence type="ECO:0000256" key="4">
    <source>
        <dbReference type="ARBA" id="ARBA00022452"/>
    </source>
</evidence>
<evidence type="ECO:0000256" key="15">
    <source>
        <dbReference type="RuleBase" id="RU003357"/>
    </source>
</evidence>
<dbReference type="eggNOG" id="COG4773">
    <property type="taxonomic scope" value="Bacteria"/>
</dbReference>
<dbReference type="Gene3D" id="2.60.40.1120">
    <property type="entry name" value="Carboxypeptidase-like, regulatory domain"/>
    <property type="match status" value="1"/>
</dbReference>
<name>S2CY87_INDAL</name>
<dbReference type="GO" id="GO:0015344">
    <property type="term" value="F:siderophore uptake transmembrane transporter activity"/>
    <property type="evidence" value="ECO:0007669"/>
    <property type="project" value="TreeGrafter"/>
</dbReference>
<evidence type="ECO:0000256" key="13">
    <source>
        <dbReference type="ARBA" id="ARBA00023237"/>
    </source>
</evidence>
<evidence type="ECO:0000256" key="6">
    <source>
        <dbReference type="ARBA" id="ARBA00022692"/>
    </source>
</evidence>
<dbReference type="InterPro" id="IPR036942">
    <property type="entry name" value="Beta-barrel_TonB_sf"/>
</dbReference>
<comment type="subcellular location">
    <subcellularLocation>
        <location evidence="1 14">Cell outer membrane</location>
        <topology evidence="1 14">Multi-pass membrane protein</topology>
    </subcellularLocation>
</comment>
<evidence type="ECO:0000256" key="7">
    <source>
        <dbReference type="ARBA" id="ARBA00022729"/>
    </source>
</evidence>
<evidence type="ECO:0000256" key="11">
    <source>
        <dbReference type="ARBA" id="ARBA00023136"/>
    </source>
</evidence>
<accession>S2CY87</accession>
<evidence type="ECO:0000313" key="19">
    <source>
        <dbReference type="Proteomes" id="UP000006073"/>
    </source>
</evidence>
<evidence type="ECO:0000256" key="1">
    <source>
        <dbReference type="ARBA" id="ARBA00004571"/>
    </source>
</evidence>
<evidence type="ECO:0000256" key="2">
    <source>
        <dbReference type="ARBA" id="ARBA00009810"/>
    </source>
</evidence>